<proteinExistence type="inferred from homology"/>
<dbReference type="Gene3D" id="2.40.30.170">
    <property type="match status" value="1"/>
</dbReference>
<name>A0ABY8IPX5_9HYPH</name>
<geneLocation type="plasmid" evidence="4 5">
    <name>unnamed1</name>
</geneLocation>
<dbReference type="Gene3D" id="2.40.420.20">
    <property type="match status" value="1"/>
</dbReference>
<dbReference type="Proteomes" id="UP000318939">
    <property type="component" value="Plasmid unnamed1"/>
</dbReference>
<keyword evidence="2" id="KW-0812">Transmembrane</keyword>
<dbReference type="EMBL" id="CP117268">
    <property type="protein sequence ID" value="WFS25712.1"/>
    <property type="molecule type" value="Genomic_DNA"/>
</dbReference>
<gene>
    <name evidence="4" type="ORF">PR018_19250</name>
</gene>
<dbReference type="SUPFAM" id="SSF111369">
    <property type="entry name" value="HlyD-like secretion proteins"/>
    <property type="match status" value="1"/>
</dbReference>
<sequence length="377" mass="40784">MTNSRQIEPTENSRHRSNRLVHRVLATAIVTCWVGVAQVSAEEQAKTEGAAALTVVAVKPETKDWPETVPATGWLKPWHEAVIESETSGLRITEVLADVGSVVKKGDILVRLNQETVIADLRKEEAAVVSKQASLTKAKADADRARQMSGSGALSDQKQVEYLTTEQSAQADLDSEQATLTSQRIKLAQTTIAAVDDGIITSRSASLGAVVSTGTELFRLTRQQRIEWQAEIPTQYLMKIKEGQTSEIRRPDGATFKGTVRLIAPTVSTDTGRSIVYVALPKEPQPRSGLYVSGTIDIGNKDALTVAESSLVFKDGINYVFTIDQAHKVHRTRVDVGRRRDNRVEISSGLKGDEAIVQSGGAFLSEGALVKVDGAAQ</sequence>
<reference evidence="4 5" key="2">
    <citation type="journal article" date="2023" name="MicrobiologyOpen">
        <title>Genomics of the tumorigenes clade of the family Rhizobiaceae and description of Rhizobium rhododendri sp. nov.</title>
        <authorList>
            <person name="Kuzmanovic N."/>
            <person name="diCenzo G.C."/>
            <person name="Bunk B."/>
            <person name="Sproeer C."/>
            <person name="Fruehling A."/>
            <person name="Neumann-Schaal M."/>
            <person name="Overmann J."/>
            <person name="Smalla K."/>
        </authorList>
    </citation>
    <scope>NUCLEOTIDE SEQUENCE [LARGE SCALE GENOMIC DNA]</scope>
    <source>
        <strain evidence="5">rho-6.2</strain>
        <plasmid evidence="4 5">unnamed1</plasmid>
    </source>
</reference>
<dbReference type="Pfam" id="PF25989">
    <property type="entry name" value="YknX_C"/>
    <property type="match status" value="1"/>
</dbReference>
<evidence type="ECO:0000256" key="2">
    <source>
        <dbReference type="SAM" id="Phobius"/>
    </source>
</evidence>
<accession>A0ABY8IPX5</accession>
<dbReference type="Gene3D" id="1.10.287.470">
    <property type="entry name" value="Helix hairpin bin"/>
    <property type="match status" value="1"/>
</dbReference>
<dbReference type="NCBIfam" id="TIGR01730">
    <property type="entry name" value="RND_mfp"/>
    <property type="match status" value="1"/>
</dbReference>
<evidence type="ECO:0000259" key="3">
    <source>
        <dbReference type="Pfam" id="PF25989"/>
    </source>
</evidence>
<evidence type="ECO:0000313" key="5">
    <source>
        <dbReference type="Proteomes" id="UP000318939"/>
    </source>
</evidence>
<feature type="transmembrane region" description="Helical" evidence="2">
    <location>
        <begin position="20"/>
        <end position="39"/>
    </location>
</feature>
<evidence type="ECO:0000313" key="4">
    <source>
        <dbReference type="EMBL" id="WFS25712.1"/>
    </source>
</evidence>
<keyword evidence="4" id="KW-0614">Plasmid</keyword>
<comment type="similarity">
    <text evidence="1">Belongs to the membrane fusion protein (MFP) (TC 8.A.1) family.</text>
</comment>
<dbReference type="PANTHER" id="PTHR30469">
    <property type="entry name" value="MULTIDRUG RESISTANCE PROTEIN MDTA"/>
    <property type="match status" value="1"/>
</dbReference>
<feature type="domain" description="YknX-like C-terminal permuted SH3-like" evidence="3">
    <location>
        <begin position="304"/>
        <end position="372"/>
    </location>
</feature>
<keyword evidence="2" id="KW-0472">Membrane</keyword>
<dbReference type="InterPro" id="IPR006143">
    <property type="entry name" value="RND_pump_MFP"/>
</dbReference>
<dbReference type="PANTHER" id="PTHR30469:SF15">
    <property type="entry name" value="HLYD FAMILY OF SECRETION PROTEINS"/>
    <property type="match status" value="1"/>
</dbReference>
<keyword evidence="5" id="KW-1185">Reference proteome</keyword>
<keyword evidence="2" id="KW-1133">Transmembrane helix</keyword>
<dbReference type="RefSeq" id="WP_142831668.1">
    <property type="nucleotide sequence ID" value="NZ_CP117268.1"/>
</dbReference>
<protein>
    <submittedName>
        <fullName evidence="4">Efflux RND transporter periplasmic adaptor subunit</fullName>
    </submittedName>
</protein>
<dbReference type="InterPro" id="IPR058637">
    <property type="entry name" value="YknX-like_C"/>
</dbReference>
<evidence type="ECO:0000256" key="1">
    <source>
        <dbReference type="ARBA" id="ARBA00009477"/>
    </source>
</evidence>
<reference evidence="4 5" key="1">
    <citation type="journal article" date="2019" name="Phytopathology">
        <title>A Novel Group of Rhizobium tumorigenes-Like Agrobacteria Associated with Crown Gall Disease of Rhododendron and Blueberry.</title>
        <authorList>
            <person name="Kuzmanovic N."/>
            <person name="Behrens P."/>
            <person name="Idczak E."/>
            <person name="Wagner S."/>
            <person name="Gotz M."/>
            <person name="Sproer C."/>
            <person name="Bunk B."/>
            <person name="Overmann J."/>
            <person name="Smalla K."/>
        </authorList>
    </citation>
    <scope>NUCLEOTIDE SEQUENCE [LARGE SCALE GENOMIC DNA]</scope>
    <source>
        <strain evidence="5">rho-6.2</strain>
    </source>
</reference>
<dbReference type="Gene3D" id="2.40.50.100">
    <property type="match status" value="1"/>
</dbReference>
<organism evidence="4 5">
    <name type="scientific">Rhizobium rhododendri</name>
    <dbReference type="NCBI Taxonomy" id="2506430"/>
    <lineage>
        <taxon>Bacteria</taxon>
        <taxon>Pseudomonadati</taxon>
        <taxon>Pseudomonadota</taxon>
        <taxon>Alphaproteobacteria</taxon>
        <taxon>Hyphomicrobiales</taxon>
        <taxon>Rhizobiaceae</taxon>
        <taxon>Rhizobium/Agrobacterium group</taxon>
        <taxon>Rhizobium</taxon>
    </lineage>
</organism>